<sequence length="169" mass="18308">METRGVFALATREEARERYEAVGPAARVIVRETAKAMEFDADEYDERVTSAVVETARDATFAELLVVHLADRDEYDAWLAGSEFDPDDVVELGSDHVDRVAWHPVPFAGTVIATTFQEGPDAAASTLRRNAFGRVYRDVFEGGGGSEGDGSDVDESDADAADVDTDGDE</sequence>
<protein>
    <submittedName>
        <fullName evidence="2">DUF5809 family protein</fullName>
    </submittedName>
</protein>
<comment type="caution">
    <text evidence="2">The sequence shown here is derived from an EMBL/GenBank/DDBJ whole genome shotgun (WGS) entry which is preliminary data.</text>
</comment>
<dbReference type="Proteomes" id="UP001596118">
    <property type="component" value="Unassembled WGS sequence"/>
</dbReference>
<dbReference type="InterPro" id="IPR043832">
    <property type="entry name" value="DUF5809"/>
</dbReference>
<gene>
    <name evidence="2" type="ORF">ACFPM1_01185</name>
</gene>
<dbReference type="AlphaFoldDB" id="A0ABD5QXM2"/>
<evidence type="ECO:0000313" key="2">
    <source>
        <dbReference type="EMBL" id="MFC5277384.1"/>
    </source>
</evidence>
<feature type="region of interest" description="Disordered" evidence="1">
    <location>
        <begin position="142"/>
        <end position="169"/>
    </location>
</feature>
<evidence type="ECO:0000256" key="1">
    <source>
        <dbReference type="SAM" id="MobiDB-lite"/>
    </source>
</evidence>
<dbReference type="EMBL" id="JBHSKY010000002">
    <property type="protein sequence ID" value="MFC5277384.1"/>
    <property type="molecule type" value="Genomic_DNA"/>
</dbReference>
<keyword evidence="3" id="KW-1185">Reference proteome</keyword>
<reference evidence="2 3" key="1">
    <citation type="journal article" date="2019" name="Int. J. Syst. Evol. Microbiol.">
        <title>The Global Catalogue of Microorganisms (GCM) 10K type strain sequencing project: providing services to taxonomists for standard genome sequencing and annotation.</title>
        <authorList>
            <consortium name="The Broad Institute Genomics Platform"/>
            <consortium name="The Broad Institute Genome Sequencing Center for Infectious Disease"/>
            <person name="Wu L."/>
            <person name="Ma J."/>
        </authorList>
    </citation>
    <scope>NUCLEOTIDE SEQUENCE [LARGE SCALE GENOMIC DNA]</scope>
    <source>
        <strain evidence="2 3">CGMCC 1.12124</strain>
    </source>
</reference>
<proteinExistence type="predicted"/>
<name>A0ABD5QXM2_9EURY</name>
<feature type="compositionally biased region" description="Acidic residues" evidence="1">
    <location>
        <begin position="149"/>
        <end position="169"/>
    </location>
</feature>
<evidence type="ECO:0000313" key="3">
    <source>
        <dbReference type="Proteomes" id="UP001596118"/>
    </source>
</evidence>
<organism evidence="2 3">
    <name type="scientific">Halorubrum rubrum</name>
    <dbReference type="NCBI Taxonomy" id="1126240"/>
    <lineage>
        <taxon>Archaea</taxon>
        <taxon>Methanobacteriati</taxon>
        <taxon>Methanobacteriota</taxon>
        <taxon>Stenosarchaea group</taxon>
        <taxon>Halobacteria</taxon>
        <taxon>Halobacteriales</taxon>
        <taxon>Haloferacaceae</taxon>
        <taxon>Halorubrum</taxon>
    </lineage>
</organism>
<accession>A0ABD5QXM2</accession>
<dbReference type="Pfam" id="PF19125">
    <property type="entry name" value="DUF5809"/>
    <property type="match status" value="1"/>
</dbReference>
<dbReference type="RefSeq" id="WP_256410936.1">
    <property type="nucleotide sequence ID" value="NZ_JANHDM010000002.1"/>
</dbReference>